<organism evidence="2 3">
    <name type="scientific">Lawsonella clevelandensis</name>
    <dbReference type="NCBI Taxonomy" id="1528099"/>
    <lineage>
        <taxon>Bacteria</taxon>
        <taxon>Bacillati</taxon>
        <taxon>Actinomycetota</taxon>
        <taxon>Actinomycetes</taxon>
        <taxon>Mycobacteriales</taxon>
        <taxon>Lawsonellaceae</taxon>
        <taxon>Lawsonella</taxon>
    </lineage>
</organism>
<sequence length="362" mass="39695">MTNPTDIPMNWQDGAQTTPEAPSQEDINAALEILDQNYAEIEAAYNSGEIDQETYDKLSEAVKTMREKMERGEMPELPFNPNEPMPVVLGMVAAHMVSIFSAIGGSLWTVDDPERLSDIMGRNSIPRTLTPASGLREIGLLTPAAGTLMVAERVSKEVVDDPSKDRWSGHPDVTQPMQGDKDAEGEDIYMRTHTFHLSDPEETEDNPWEDVEAFLRRIASENPTRGQYAIVEKASDLDQKPAGQEHPDHYVLFGIFHTDEDDGDQIVIETFPHPEDAQFWDTVDKPVSGPTIVAADSSTDPAEQGSIATVAAASWGTNPWDLVVSYAPVPPRPGTPEAEEWQKAMDAAAEAARQAAEQGNQA</sequence>
<protein>
    <submittedName>
        <fullName evidence="2">Uncharacterized protein</fullName>
    </submittedName>
</protein>
<dbReference type="RefSeq" id="WP_290598464.1">
    <property type="nucleotide sequence ID" value="NZ_CAKZIO010000004.1"/>
</dbReference>
<feature type="region of interest" description="Disordered" evidence="1">
    <location>
        <begin position="157"/>
        <end position="183"/>
    </location>
</feature>
<name>A0A2W5IDT2_9ACTN</name>
<dbReference type="Proteomes" id="UP000248606">
    <property type="component" value="Unassembled WGS sequence"/>
</dbReference>
<accession>A0A2W5IDT2</accession>
<gene>
    <name evidence="2" type="ORF">DI579_04350</name>
</gene>
<evidence type="ECO:0000256" key="1">
    <source>
        <dbReference type="SAM" id="MobiDB-lite"/>
    </source>
</evidence>
<dbReference type="EMBL" id="QFOZ01000004">
    <property type="protein sequence ID" value="PZP89127.1"/>
    <property type="molecule type" value="Genomic_DNA"/>
</dbReference>
<reference evidence="2 3" key="1">
    <citation type="submission" date="2017-08" db="EMBL/GenBank/DDBJ databases">
        <title>Infants hospitalized years apart are colonized by the same room-sourced microbial strains.</title>
        <authorList>
            <person name="Brooks B."/>
            <person name="Olm M.R."/>
            <person name="Firek B.A."/>
            <person name="Baker R."/>
            <person name="Thomas B.C."/>
            <person name="Morowitz M.J."/>
            <person name="Banfield J.F."/>
        </authorList>
    </citation>
    <scope>NUCLEOTIDE SEQUENCE [LARGE SCALE GENOMIC DNA]</scope>
    <source>
        <strain evidence="2">S2_006_000_R1_57</strain>
    </source>
</reference>
<feature type="region of interest" description="Disordered" evidence="1">
    <location>
        <begin position="1"/>
        <end position="22"/>
    </location>
</feature>
<dbReference type="AlphaFoldDB" id="A0A2W5IDT2"/>
<feature type="region of interest" description="Disordered" evidence="1">
    <location>
        <begin position="328"/>
        <end position="362"/>
    </location>
</feature>
<feature type="compositionally biased region" description="Basic and acidic residues" evidence="1">
    <location>
        <begin position="157"/>
        <end position="169"/>
    </location>
</feature>
<evidence type="ECO:0000313" key="3">
    <source>
        <dbReference type="Proteomes" id="UP000248606"/>
    </source>
</evidence>
<proteinExistence type="predicted"/>
<comment type="caution">
    <text evidence="2">The sequence shown here is derived from an EMBL/GenBank/DDBJ whole genome shotgun (WGS) entry which is preliminary data.</text>
</comment>
<feature type="compositionally biased region" description="Low complexity" evidence="1">
    <location>
        <begin position="344"/>
        <end position="362"/>
    </location>
</feature>
<evidence type="ECO:0000313" key="2">
    <source>
        <dbReference type="EMBL" id="PZP89127.1"/>
    </source>
</evidence>